<dbReference type="Gramene" id="NC4G0152650.1">
    <property type="protein sequence ID" value="NC4G0152650.1:cds"/>
    <property type="gene ID" value="NC4G0152650"/>
</dbReference>
<protein>
    <submittedName>
        <fullName evidence="1">Uncharacterized protein</fullName>
    </submittedName>
</protein>
<organism evidence="1">
    <name type="scientific">Nymphaea colorata</name>
    <name type="common">pocket water lily</name>
    <dbReference type="NCBI Taxonomy" id="210225"/>
    <lineage>
        <taxon>Eukaryota</taxon>
        <taxon>Viridiplantae</taxon>
        <taxon>Streptophyta</taxon>
        <taxon>Embryophyta</taxon>
        <taxon>Tracheophyta</taxon>
        <taxon>Spermatophyta</taxon>
        <taxon>Magnoliopsida</taxon>
        <taxon>Nymphaeales</taxon>
        <taxon>Nymphaeaceae</taxon>
        <taxon>Nymphaea</taxon>
    </lineage>
</organism>
<dbReference type="EMBL" id="LR721782">
    <property type="protein sequence ID" value="VVW25190.1"/>
    <property type="molecule type" value="Genomic_DNA"/>
</dbReference>
<reference evidence="1" key="1">
    <citation type="submission" date="2019-09" db="EMBL/GenBank/DDBJ databases">
        <authorList>
            <person name="Zhang L."/>
        </authorList>
    </citation>
    <scope>NUCLEOTIDE SEQUENCE</scope>
</reference>
<evidence type="ECO:0000313" key="1">
    <source>
        <dbReference type="EMBL" id="VVW25190.1"/>
    </source>
</evidence>
<sequence length="171" mass="19483">MVVAMVKLMHYLLPPPTRMLELVMRQKKIPTISRCHLRGGQAQPFTATPLDGDAEGVVEYVACRNGLPGRHQRRKWLVVALRRGRRRSGGGVAIEKDVEQGEQYNREGDEDKQGGVHDLRARRIHVVVWGSCKSSGIAGTINEVGRRRMWKRGGRRRRPMILGRNSDTRRR</sequence>
<dbReference type="AlphaFoldDB" id="A0A5K1CE21"/>
<proteinExistence type="predicted"/>
<gene>
    <name evidence="1" type="ORF">NYM_LOCUS18036</name>
</gene>
<name>A0A5K1CE21_9MAGN</name>
<accession>A0A5K1CE21</accession>